<keyword evidence="17" id="KW-0966">Cell projection</keyword>
<dbReference type="Pfam" id="PF17888">
    <property type="entry name" value="Carm_PH"/>
    <property type="match status" value="1"/>
</dbReference>
<protein>
    <recommendedName>
        <fullName evidence="21">Copine-6</fullName>
    </recommendedName>
    <alternativeName>
        <fullName evidence="22">Copine VI</fullName>
    </alternativeName>
</protein>
<dbReference type="GO" id="GO:0016477">
    <property type="term" value="P:cell migration"/>
    <property type="evidence" value="ECO:0007669"/>
    <property type="project" value="TreeGrafter"/>
</dbReference>
<evidence type="ECO:0000256" key="16">
    <source>
        <dbReference type="ARBA" id="ARBA00023136"/>
    </source>
</evidence>
<keyword evidence="16" id="KW-0472">Membrane</keyword>
<evidence type="ECO:0000256" key="11">
    <source>
        <dbReference type="ARBA" id="ARBA00022723"/>
    </source>
</evidence>
<dbReference type="CDD" id="cd04047">
    <property type="entry name" value="C2B_Copine"/>
    <property type="match status" value="1"/>
</dbReference>
<evidence type="ECO:0000256" key="17">
    <source>
        <dbReference type="ARBA" id="ARBA00023273"/>
    </source>
</evidence>
<evidence type="ECO:0000256" key="19">
    <source>
        <dbReference type="ARBA" id="ARBA00055337"/>
    </source>
</evidence>
<comment type="subcellular location">
    <subcellularLocation>
        <location evidence="3">Cell membrane</location>
    </subcellularLocation>
    <subcellularLocation>
        <location evidence="4">Cell projection</location>
        <location evidence="4">Dendrite</location>
    </subcellularLocation>
    <subcellularLocation>
        <location evidence="1">Cytoplasmic vesicle</location>
        <location evidence="1">Clathrin-coated vesicle</location>
    </subcellularLocation>
    <subcellularLocation>
        <location evidence="2">Endosome</location>
    </subcellularLocation>
    <subcellularLocation>
        <location evidence="5">Perikaryon</location>
    </subcellularLocation>
</comment>
<feature type="compositionally biased region" description="Pro residues" evidence="23">
    <location>
        <begin position="1142"/>
        <end position="1151"/>
    </location>
</feature>
<dbReference type="SUPFAM" id="SSF53300">
    <property type="entry name" value="vWA-like"/>
    <property type="match status" value="1"/>
</dbReference>
<gene>
    <name evidence="25" type="ORF">H920_11033</name>
</gene>
<dbReference type="GO" id="GO:0005768">
    <property type="term" value="C:endosome"/>
    <property type="evidence" value="ECO:0007669"/>
    <property type="project" value="UniProtKB-SubCell"/>
</dbReference>
<evidence type="ECO:0000256" key="23">
    <source>
        <dbReference type="SAM" id="MobiDB-lite"/>
    </source>
</evidence>
<dbReference type="Pfam" id="PF07002">
    <property type="entry name" value="Copine"/>
    <property type="match status" value="1"/>
</dbReference>
<sequence length="1856" mass="203763">MAKASVELTRELQDSIRRCLSQGAVLQQHRVKLETKPKKFEDRVLVPAKVESSFNVLEIRAFNTLSQNQILVETERGMVSMRLLSAESVDQVTRHVSSALSKVCPGPGCLIRRGNADTPEGPRDTSPNSETSTSTTHSVCGGFSETYAALCDYNGLHCREEVQWDVDTIYHAEDNREFNLLDFSHLESRDLALMVAALAYNQWFTKLYCKDLRLGSEVLEQVLHTLSKSGSLEELVLDNAGLKTDFVQKLAGVFGENGSCVLHALTLSHNPIEDKGFLSLSQQLLCFPTGLTKLCLAKTAISPRGLQALGQTFGANPAFASSLRYLDLSKNPGLLATDEANALYSFLAQPNALVHLDLSGTDCTVDLLLGALLHGCCSHLTYLNLARNSCTHRGLHRKGREAPPAFKQFFSSAYTLSHVNLSATRLPLEALRALLQGLSLNSHLSDLHLDLSSCELRSAGAQALQEQLGSVTCVGSLDLSDNGFDSDLLTLVPALGKNKSLKHLFLGKNFNVKAKTLEEILHKLVQLIQEEDCSLQSLSVADSRLKLRTSILINALGSNTCLAKVDLSGNGMEDIGAKMLSKALQINSSLRTILWDRNNTSALGFLDIARALESNHTLRFMSFPVSDISQAYRSAPERTEDVWQKVQGAVLSRVGLQEIQWCLMLQRLCGRVQEEVRALRLCPLEPVQDELLYARDLIKDAKNSRALFPSLYELGHVLANDGPVRQRLESVASEVILESMVSLTQELCPVAMRVAEGHNKMLSNVAERVTVPRNFIRGALLEQAGQDIQNKLDEVKLSVVTYLTNSIVDEILQELYHSHKSLARHLTQLRTLSDPQGGPGQGQELSSRGRGRNHDHEETTDDELGTNIDTMAIKKQKRCRKIRPVSAFISGSPQDMESQLGSLGIPPGWFSGLGGSHPTASGSWEGLSELPTHGYKLRHQTQGRPRPPRTTPPGPGRPSVPVPGMRQENGMASRLDEGLEDFFSRRVMDESSRTAYKQKTSFQGTEGSEAEEGVTAPGTAQQPTVHGVALPGLGRAKGWSFDGKREGTGPDLEDSTQAWQKRRSSDDAGPGAWKPPPPPQSSKPGFSAMRRAEATWHIAEESAPSHSCQSPSPASQDGEEEEGAYFPERTVPARNAKLQDPPLAPRPPKPVAVPRGHRPPQVPGGREDIETGVTAAGVNKPRMRLGSQQDQEEPEVQGPPDPGRRTAPLKPKRTRRAQSCDKLEPDRRRPPDPAGASVQLPRAKIECSAGSNTSREIAEGAETAESVDQSMAWEPGLPETQLASQTSIPFKPHPHTPSDMSDPEMSWVPEPPTMTLGASRVELRVSCHGLLDRDTLAKPHPCVLLKLYSDEQWIEVERTEVLRSCSSPVFSRALALEYFFEEKQPLQFHVFDAEDGATSPSNDTFLGSTECTLGQIVSQTKVTKPLLLKNGKTAGKSTITIVAEEVSGTNDYVQLTFRAQKLDNKDLFSKSDPFMEIYKTNRDQSDQLVWRTEVVKNNLNPSWEPFRLSLHSLCSCDVHRPLKFLVYDYDSSGKHDFIGEFTSTFQEMQEGTAKPGQEMQWDCINPKYRDKKKHYKSSGTVVLAQCTVEKVHTFLDYIMGGCQISFTVAIDFTASNGDPRSSQSLHCLSPRQPNHYLQALRAVGGICQDYDSDKRFPAFGFGARIPPNFEVSHDFAINFDPENPECEEISGVITSYRRCLPQIQLYGPTNVAPIINRVAGPAQREQSTGQATKYSVLLVLTDGVVSDMAETRTAIVRASRLPMSIIIVGVGNADFSDMRLLDGDDGPLRCPQGVPAARDIVQFVPFRDFKDAAPSALAKCVLAEVPRQVVEYYASQGISPGAPRPCTPATTPSPSP</sequence>
<feature type="compositionally biased region" description="Basic and acidic residues" evidence="23">
    <location>
        <begin position="1218"/>
        <end position="1231"/>
    </location>
</feature>
<dbReference type="CDD" id="cd04048">
    <property type="entry name" value="C2A_Copine"/>
    <property type="match status" value="1"/>
</dbReference>
<dbReference type="GO" id="GO:0030154">
    <property type="term" value="P:cell differentiation"/>
    <property type="evidence" value="ECO:0007669"/>
    <property type="project" value="UniProtKB-KW"/>
</dbReference>
<dbReference type="GO" id="GO:0043204">
    <property type="term" value="C:perikaryon"/>
    <property type="evidence" value="ECO:0007669"/>
    <property type="project" value="UniProtKB-SubCell"/>
</dbReference>
<evidence type="ECO:0000256" key="7">
    <source>
        <dbReference type="ARBA" id="ARBA00009048"/>
    </source>
</evidence>
<keyword evidence="9" id="KW-0963">Cytoplasm</keyword>
<dbReference type="PANTHER" id="PTHR24112:SF43">
    <property type="entry name" value="CAPPING PROTEIN, ARP2_3 AND MYOSIN-I LINKER PROTEIN 3"/>
    <property type="match status" value="1"/>
</dbReference>
<keyword evidence="18" id="KW-0968">Cytoplasmic vesicle</keyword>
<dbReference type="SMART" id="SM00327">
    <property type="entry name" value="VWA"/>
    <property type="match status" value="1"/>
</dbReference>
<dbReference type="PROSITE" id="PS50004">
    <property type="entry name" value="C2"/>
    <property type="match status" value="2"/>
</dbReference>
<reference evidence="25 26" key="1">
    <citation type="submission" date="2013-11" db="EMBL/GenBank/DDBJ databases">
        <title>The Damaraland mole rat (Fukomys damarensis) genome and evolution of African mole rats.</title>
        <authorList>
            <person name="Gladyshev V.N."/>
            <person name="Fang X."/>
        </authorList>
    </citation>
    <scope>NUCLEOTIDE SEQUENCE [LARGE SCALE GENOMIC DNA]</scope>
    <source>
        <tissue evidence="25">Liver</tissue>
    </source>
</reference>
<dbReference type="SUPFAM" id="SSF49562">
    <property type="entry name" value="C2 domain (Calcium/lipid-binding domain, CaLB)"/>
    <property type="match status" value="2"/>
</dbReference>
<dbReference type="GO" id="GO:0005886">
    <property type="term" value="C:plasma membrane"/>
    <property type="evidence" value="ECO:0007669"/>
    <property type="project" value="UniProtKB-SubCell"/>
</dbReference>
<dbReference type="GO" id="GO:0030027">
    <property type="term" value="C:lamellipodium"/>
    <property type="evidence" value="ECO:0007669"/>
    <property type="project" value="TreeGrafter"/>
</dbReference>
<dbReference type="STRING" id="885580.ENSFDAP00000018346"/>
<keyword evidence="14" id="KW-0221">Differentiation</keyword>
<dbReference type="EMBL" id="KN122898">
    <property type="protein sequence ID" value="KFO27491.1"/>
    <property type="molecule type" value="Genomic_DNA"/>
</dbReference>
<dbReference type="InterPro" id="IPR001611">
    <property type="entry name" value="Leu-rich_rpt"/>
</dbReference>
<feature type="domain" description="C2" evidence="24">
    <location>
        <begin position="1299"/>
        <end position="1426"/>
    </location>
</feature>
<evidence type="ECO:0000256" key="18">
    <source>
        <dbReference type="ARBA" id="ARBA00023329"/>
    </source>
</evidence>
<evidence type="ECO:0000259" key="24">
    <source>
        <dbReference type="PROSITE" id="PS50004"/>
    </source>
</evidence>
<feature type="region of interest" description="Disordered" evidence="23">
    <location>
        <begin position="937"/>
        <end position="968"/>
    </location>
</feature>
<feature type="compositionally biased region" description="Polar residues" evidence="23">
    <location>
        <begin position="993"/>
        <end position="1006"/>
    </location>
</feature>
<dbReference type="InterPro" id="IPR000008">
    <property type="entry name" value="C2_dom"/>
</dbReference>
<feature type="region of interest" description="Disordered" evidence="23">
    <location>
        <begin position="831"/>
        <end position="867"/>
    </location>
</feature>
<feature type="compositionally biased region" description="Basic and acidic residues" evidence="23">
    <location>
        <begin position="1090"/>
        <end position="1100"/>
    </location>
</feature>
<dbReference type="SUPFAM" id="SSF52047">
    <property type="entry name" value="RNI-like"/>
    <property type="match status" value="2"/>
</dbReference>
<dbReference type="CDD" id="cd01459">
    <property type="entry name" value="vWA_copine_like"/>
    <property type="match status" value="1"/>
</dbReference>
<dbReference type="eggNOG" id="KOG1327">
    <property type="taxonomic scope" value="Eukaryota"/>
</dbReference>
<name>A0A091DXC9_FUKDA</name>
<proteinExistence type="inferred from homology"/>
<evidence type="ECO:0000313" key="26">
    <source>
        <dbReference type="Proteomes" id="UP000028990"/>
    </source>
</evidence>
<dbReference type="SMART" id="SM00239">
    <property type="entry name" value="C2"/>
    <property type="match status" value="2"/>
</dbReference>
<dbReference type="GO" id="GO:0030136">
    <property type="term" value="C:clathrin-coated vesicle"/>
    <property type="evidence" value="ECO:0007669"/>
    <property type="project" value="UniProtKB-SubCell"/>
</dbReference>
<dbReference type="FunFam" id="2.60.40.150:FF:000063">
    <property type="entry name" value="Copine 4"/>
    <property type="match status" value="1"/>
</dbReference>
<keyword evidence="15" id="KW-0106">Calcium</keyword>
<dbReference type="GO" id="GO:0030425">
    <property type="term" value="C:dendrite"/>
    <property type="evidence" value="ECO:0007669"/>
    <property type="project" value="UniProtKB-SubCell"/>
</dbReference>
<evidence type="ECO:0000256" key="15">
    <source>
        <dbReference type="ARBA" id="ARBA00022837"/>
    </source>
</evidence>
<dbReference type="Pfam" id="PF16000">
    <property type="entry name" value="CARMIL_C"/>
    <property type="match status" value="1"/>
</dbReference>
<dbReference type="Gene3D" id="2.30.29.30">
    <property type="entry name" value="Pleckstrin-homology domain (PH domain)/Phosphotyrosine-binding domain (PTB)"/>
    <property type="match status" value="1"/>
</dbReference>
<dbReference type="InterPro" id="IPR035892">
    <property type="entry name" value="C2_domain_sf"/>
</dbReference>
<feature type="region of interest" description="Disordered" evidence="23">
    <location>
        <begin position="111"/>
        <end position="138"/>
    </location>
</feature>
<dbReference type="InterPro" id="IPR010734">
    <property type="entry name" value="Copine_C"/>
</dbReference>
<dbReference type="PANTHER" id="PTHR24112">
    <property type="entry name" value="LEUCINE-RICH REPEAT, ISOFORM F-RELATED"/>
    <property type="match status" value="1"/>
</dbReference>
<comment type="similarity">
    <text evidence="6">Belongs to the CARMIL family.</text>
</comment>
<organism evidence="25 26">
    <name type="scientific">Fukomys damarensis</name>
    <name type="common">Damaraland mole rat</name>
    <name type="synonym">Cryptomys damarensis</name>
    <dbReference type="NCBI Taxonomy" id="885580"/>
    <lineage>
        <taxon>Eukaryota</taxon>
        <taxon>Metazoa</taxon>
        <taxon>Chordata</taxon>
        <taxon>Craniata</taxon>
        <taxon>Vertebrata</taxon>
        <taxon>Euteleostomi</taxon>
        <taxon>Mammalia</taxon>
        <taxon>Eutheria</taxon>
        <taxon>Euarchontoglires</taxon>
        <taxon>Glires</taxon>
        <taxon>Rodentia</taxon>
        <taxon>Hystricomorpha</taxon>
        <taxon>Bathyergidae</taxon>
        <taxon>Fukomys</taxon>
    </lineage>
</organism>
<evidence type="ECO:0000256" key="1">
    <source>
        <dbReference type="ARBA" id="ARBA00004132"/>
    </source>
</evidence>
<accession>A0A091DXC9</accession>
<evidence type="ECO:0000256" key="2">
    <source>
        <dbReference type="ARBA" id="ARBA00004177"/>
    </source>
</evidence>
<feature type="compositionally biased region" description="Polar residues" evidence="23">
    <location>
        <begin position="1104"/>
        <end position="1115"/>
    </location>
</feature>
<evidence type="ECO:0000256" key="21">
    <source>
        <dbReference type="ARBA" id="ARBA00074838"/>
    </source>
</evidence>
<evidence type="ECO:0000256" key="5">
    <source>
        <dbReference type="ARBA" id="ARBA00004484"/>
    </source>
</evidence>
<keyword evidence="11" id="KW-0479">Metal-binding</keyword>
<evidence type="ECO:0000256" key="10">
    <source>
        <dbReference type="ARBA" id="ARBA00022614"/>
    </source>
</evidence>
<evidence type="ECO:0000256" key="8">
    <source>
        <dbReference type="ARBA" id="ARBA00022475"/>
    </source>
</evidence>
<dbReference type="InterPro" id="IPR011993">
    <property type="entry name" value="PH-like_dom_sf"/>
</dbReference>
<evidence type="ECO:0000313" key="25">
    <source>
        <dbReference type="EMBL" id="KFO27491.1"/>
    </source>
</evidence>
<keyword evidence="12" id="KW-0677">Repeat</keyword>
<dbReference type="FunFam" id="2.60.40.150:FF:000126">
    <property type="entry name" value="Copine 6"/>
    <property type="match status" value="1"/>
</dbReference>
<evidence type="ECO:0000256" key="13">
    <source>
        <dbReference type="ARBA" id="ARBA00022753"/>
    </source>
</evidence>
<evidence type="ECO:0000256" key="4">
    <source>
        <dbReference type="ARBA" id="ARBA00004279"/>
    </source>
</evidence>
<dbReference type="InterPro" id="IPR036465">
    <property type="entry name" value="vWFA_dom_sf"/>
</dbReference>
<dbReference type="GO" id="GO:0046872">
    <property type="term" value="F:metal ion binding"/>
    <property type="evidence" value="ECO:0007669"/>
    <property type="project" value="UniProtKB-KW"/>
</dbReference>
<evidence type="ECO:0000256" key="22">
    <source>
        <dbReference type="ARBA" id="ARBA00081684"/>
    </source>
</evidence>
<dbReference type="InterPro" id="IPR041245">
    <property type="entry name" value="CARMIL_PH"/>
</dbReference>
<evidence type="ECO:0000256" key="14">
    <source>
        <dbReference type="ARBA" id="ARBA00022782"/>
    </source>
</evidence>
<dbReference type="InterPro" id="IPR031943">
    <property type="entry name" value="CARMIL_C"/>
</dbReference>
<dbReference type="SMART" id="SM00368">
    <property type="entry name" value="LRR_RI"/>
    <property type="match status" value="4"/>
</dbReference>
<dbReference type="InterPro" id="IPR002035">
    <property type="entry name" value="VWF_A"/>
</dbReference>
<dbReference type="Gene3D" id="3.80.10.10">
    <property type="entry name" value="Ribonuclease Inhibitor"/>
    <property type="match status" value="1"/>
</dbReference>
<dbReference type="FunFam" id="3.80.10.10:FF:000009">
    <property type="entry name" value="F-actin-uncapping protein LRRC16A isoform X1"/>
    <property type="match status" value="1"/>
</dbReference>
<dbReference type="Proteomes" id="UP000028990">
    <property type="component" value="Unassembled WGS sequence"/>
</dbReference>
<dbReference type="Gene3D" id="2.60.40.150">
    <property type="entry name" value="C2 domain"/>
    <property type="match status" value="2"/>
</dbReference>
<feature type="domain" description="C2" evidence="24">
    <location>
        <begin position="1433"/>
        <end position="1562"/>
    </location>
</feature>
<dbReference type="Pfam" id="PF00168">
    <property type="entry name" value="C2"/>
    <property type="match status" value="2"/>
</dbReference>
<dbReference type="InterPro" id="IPR051279">
    <property type="entry name" value="PP1-Reg/Actin-Interact_Protein"/>
</dbReference>
<comment type="function">
    <text evidence="19">Calcium-dependent phospholipid-binding protein that plays a role in calcium-mediated intracellular processes. Binds phospholipid membranes in a calcium-dependent manner. Plays a role in dendrite formation by melanocytes.</text>
</comment>
<dbReference type="Pfam" id="PF13516">
    <property type="entry name" value="LRR_6"/>
    <property type="match status" value="1"/>
</dbReference>
<feature type="compositionally biased region" description="Pro residues" evidence="23">
    <location>
        <begin position="948"/>
        <end position="961"/>
    </location>
</feature>
<comment type="similarity">
    <text evidence="7">Belongs to the copine family.</text>
</comment>
<dbReference type="InterPro" id="IPR037768">
    <property type="entry name" value="C2B_Copine"/>
</dbReference>
<evidence type="ECO:0000256" key="6">
    <source>
        <dbReference type="ARBA" id="ARBA00007298"/>
    </source>
</evidence>
<evidence type="ECO:0000256" key="3">
    <source>
        <dbReference type="ARBA" id="ARBA00004236"/>
    </source>
</evidence>
<keyword evidence="10" id="KW-0433">Leucine-rich repeat</keyword>
<evidence type="ECO:0000256" key="9">
    <source>
        <dbReference type="ARBA" id="ARBA00022490"/>
    </source>
</evidence>
<comment type="subunit">
    <text evidence="20">Interacts (via second C2 domain) with OS9 (via C-terminus); this interaction occurs in a calcium-dependent manner in vitro. May interact with NECAB1.</text>
</comment>
<feature type="region of interest" description="Disordered" evidence="23">
    <location>
        <begin position="989"/>
        <end position="1254"/>
    </location>
</feature>
<evidence type="ECO:0000256" key="20">
    <source>
        <dbReference type="ARBA" id="ARBA00063842"/>
    </source>
</evidence>
<feature type="compositionally biased region" description="Low complexity" evidence="23">
    <location>
        <begin position="125"/>
        <end position="138"/>
    </location>
</feature>
<dbReference type="InterPro" id="IPR032675">
    <property type="entry name" value="LRR_dom_sf"/>
</dbReference>
<keyword evidence="13" id="KW-0967">Endosome</keyword>
<keyword evidence="8" id="KW-1003">Cell membrane</keyword>
<evidence type="ECO:0000256" key="12">
    <source>
        <dbReference type="ARBA" id="ARBA00022737"/>
    </source>
</evidence>
<keyword evidence="26" id="KW-1185">Reference proteome</keyword>
<dbReference type="GO" id="GO:0034315">
    <property type="term" value="P:regulation of Arp2/3 complex-mediated actin nucleation"/>
    <property type="evidence" value="ECO:0007669"/>
    <property type="project" value="TreeGrafter"/>
</dbReference>